<accession>A0A160FRN4</accession>
<dbReference type="STRING" id="1804984.AYM40_25360"/>
<gene>
    <name evidence="1" type="ORF">AYM40_25360</name>
</gene>
<reference evidence="1 2" key="1">
    <citation type="journal article" date="2016" name="Gene">
        <title>PacBio SMRT assembly of a complex multi-replicon genome reveals chlorocatechol degradative operon in a region of genome plasticity.</title>
        <authorList>
            <person name="Ricker N."/>
            <person name="Shen S.Y."/>
            <person name="Goordial J."/>
            <person name="Jin S."/>
            <person name="Fulthorpe R.R."/>
        </authorList>
    </citation>
    <scope>NUCLEOTIDE SEQUENCE [LARGE SCALE GENOMIC DNA]</scope>
    <source>
        <strain evidence="1 2">OLGA172</strain>
    </source>
</reference>
<evidence type="ECO:0000313" key="2">
    <source>
        <dbReference type="Proteomes" id="UP000076852"/>
    </source>
</evidence>
<proteinExistence type="predicted"/>
<protein>
    <submittedName>
        <fullName evidence="1">Uncharacterized protein</fullName>
    </submittedName>
</protein>
<evidence type="ECO:0000313" key="1">
    <source>
        <dbReference type="EMBL" id="ANB75669.1"/>
    </source>
</evidence>
<dbReference type="Proteomes" id="UP000076852">
    <property type="component" value="Chromosome 2"/>
</dbReference>
<dbReference type="EMBL" id="CP014579">
    <property type="protein sequence ID" value="ANB75669.1"/>
    <property type="molecule type" value="Genomic_DNA"/>
</dbReference>
<organism evidence="1 2">
    <name type="scientific">Paraburkholderia phytofirmans OLGA172</name>
    <dbReference type="NCBI Taxonomy" id="1417228"/>
    <lineage>
        <taxon>Bacteria</taxon>
        <taxon>Pseudomonadati</taxon>
        <taxon>Pseudomonadota</taxon>
        <taxon>Betaproteobacteria</taxon>
        <taxon>Burkholderiales</taxon>
        <taxon>Burkholderiaceae</taxon>
        <taxon>Paraburkholderia</taxon>
    </lineage>
</organism>
<dbReference type="KEGG" id="buz:AYM40_25360"/>
<name>A0A160FRN4_9BURK</name>
<keyword evidence="2" id="KW-1185">Reference proteome</keyword>
<sequence>MRNLNSNALEITARHGNQPTRTDSATLRIGLRLWGFVESEVSMWIPGLPTLGGLLAWEIAQQRDGEGAGMIIHLVKSSSNALGSFCWNCLGANEAIRASANAARVEVALFSGDVRRLPAVRSGLWAMAGTRPVETALHTLAHAVTIPQLMHDRACQKVWCGSRGAAARRSNGCRDLTIKLAQPSLYGLDFGQRIGTDS</sequence>
<dbReference type="AlphaFoldDB" id="A0A160FRN4"/>